<dbReference type="NCBIfam" id="TIGR01683">
    <property type="entry name" value="thiS"/>
    <property type="match status" value="1"/>
</dbReference>
<dbReference type="Gene3D" id="3.10.20.30">
    <property type="match status" value="1"/>
</dbReference>
<dbReference type="AlphaFoldDB" id="A0A1N6J6H9"/>
<gene>
    <name evidence="1" type="ORF">SAMN02743940_2344</name>
</gene>
<dbReference type="RefSeq" id="WP_028460731.1">
    <property type="nucleotide sequence ID" value="NZ_FSRO01000001.1"/>
</dbReference>
<dbReference type="SUPFAM" id="SSF54285">
    <property type="entry name" value="MoaD/ThiS"/>
    <property type="match status" value="1"/>
</dbReference>
<evidence type="ECO:0000313" key="1">
    <source>
        <dbReference type="EMBL" id="SIO39842.1"/>
    </source>
</evidence>
<dbReference type="Pfam" id="PF02597">
    <property type="entry name" value="ThiS"/>
    <property type="match status" value="1"/>
</dbReference>
<dbReference type="InterPro" id="IPR012675">
    <property type="entry name" value="Beta-grasp_dom_sf"/>
</dbReference>
<dbReference type="STRING" id="44575.SAMN05216419_100374"/>
<dbReference type="Proteomes" id="UP000185062">
    <property type="component" value="Unassembled WGS sequence"/>
</dbReference>
<dbReference type="PANTHER" id="PTHR34472:SF1">
    <property type="entry name" value="SULFUR CARRIER PROTEIN THIS"/>
    <property type="match status" value="1"/>
</dbReference>
<dbReference type="eggNOG" id="COG2104">
    <property type="taxonomic scope" value="Bacteria"/>
</dbReference>
<accession>A0A1N6J6H9</accession>
<name>A0A1N6J6H9_9PROT</name>
<organism evidence="1 2">
    <name type="scientific">Nitrosomonas cryotolerans ATCC 49181</name>
    <dbReference type="NCBI Taxonomy" id="1131553"/>
    <lineage>
        <taxon>Bacteria</taxon>
        <taxon>Pseudomonadati</taxon>
        <taxon>Pseudomonadota</taxon>
        <taxon>Betaproteobacteria</taxon>
        <taxon>Nitrosomonadales</taxon>
        <taxon>Nitrosomonadaceae</taxon>
        <taxon>Nitrosomonas</taxon>
    </lineage>
</organism>
<keyword evidence="2" id="KW-1185">Reference proteome</keyword>
<protein>
    <submittedName>
        <fullName evidence="1">Sulfur carrier protein ThiS</fullName>
    </submittedName>
</protein>
<dbReference type="InterPro" id="IPR016155">
    <property type="entry name" value="Mopterin_synth/thiamin_S_b"/>
</dbReference>
<proteinExistence type="predicted"/>
<reference evidence="1 2" key="1">
    <citation type="submission" date="2016-12" db="EMBL/GenBank/DDBJ databases">
        <authorList>
            <person name="Song W.-J."/>
            <person name="Kurnit D.M."/>
        </authorList>
    </citation>
    <scope>NUCLEOTIDE SEQUENCE [LARGE SCALE GENOMIC DNA]</scope>
    <source>
        <strain evidence="1 2">ATCC 49181</strain>
    </source>
</reference>
<dbReference type="PANTHER" id="PTHR34472">
    <property type="entry name" value="SULFUR CARRIER PROTEIN THIS"/>
    <property type="match status" value="1"/>
</dbReference>
<sequence length="67" mass="7293">MIQLIINGQPQHFAPPISVTQLIEQLALRDKRIAIECNGEIIPRSKFSEQLLADGDQLEVVIAVGGG</sequence>
<evidence type="ECO:0000313" key="2">
    <source>
        <dbReference type="Proteomes" id="UP000185062"/>
    </source>
</evidence>
<dbReference type="InterPro" id="IPR003749">
    <property type="entry name" value="ThiS/MoaD-like"/>
</dbReference>
<dbReference type="InterPro" id="IPR010035">
    <property type="entry name" value="Thi_S"/>
</dbReference>
<dbReference type="CDD" id="cd00565">
    <property type="entry name" value="Ubl_ThiS"/>
    <property type="match status" value="1"/>
</dbReference>
<dbReference type="EMBL" id="FSRO01000001">
    <property type="protein sequence ID" value="SIO39842.1"/>
    <property type="molecule type" value="Genomic_DNA"/>
</dbReference>